<dbReference type="Gene3D" id="3.20.20.80">
    <property type="entry name" value="Glycosidases"/>
    <property type="match status" value="1"/>
</dbReference>
<protein>
    <submittedName>
        <fullName evidence="2">Glycoside hydrolase family 71 protein</fullName>
    </submittedName>
</protein>
<feature type="chain" id="PRO_5007855674" evidence="1">
    <location>
        <begin position="23"/>
        <end position="431"/>
    </location>
</feature>
<organism evidence="2 3">
    <name type="scientific">Laetiporus sulphureus 93-53</name>
    <dbReference type="NCBI Taxonomy" id="1314785"/>
    <lineage>
        <taxon>Eukaryota</taxon>
        <taxon>Fungi</taxon>
        <taxon>Dikarya</taxon>
        <taxon>Basidiomycota</taxon>
        <taxon>Agaricomycotina</taxon>
        <taxon>Agaricomycetes</taxon>
        <taxon>Polyporales</taxon>
        <taxon>Laetiporus</taxon>
    </lineage>
</organism>
<proteinExistence type="predicted"/>
<dbReference type="OrthoDB" id="3257981at2759"/>
<dbReference type="EMBL" id="KV427667">
    <property type="protein sequence ID" value="KZT01299.1"/>
    <property type="molecule type" value="Genomic_DNA"/>
</dbReference>
<keyword evidence="1" id="KW-0732">Signal</keyword>
<dbReference type="STRING" id="1314785.A0A165BM58"/>
<gene>
    <name evidence="2" type="ORF">LAESUDRAFT_815994</name>
</gene>
<dbReference type="AlphaFoldDB" id="A0A165BM58"/>
<keyword evidence="3" id="KW-1185">Reference proteome</keyword>
<dbReference type="Proteomes" id="UP000076871">
    <property type="component" value="Unassembled WGS sequence"/>
</dbReference>
<dbReference type="GO" id="GO:0051118">
    <property type="term" value="F:glucan endo-1,3-alpha-glucosidase activity"/>
    <property type="evidence" value="ECO:0007669"/>
    <property type="project" value="InterPro"/>
</dbReference>
<keyword evidence="2" id="KW-0378">Hydrolase</keyword>
<evidence type="ECO:0000313" key="2">
    <source>
        <dbReference type="EMBL" id="KZT01299.1"/>
    </source>
</evidence>
<feature type="signal peptide" evidence="1">
    <location>
        <begin position="1"/>
        <end position="22"/>
    </location>
</feature>
<dbReference type="InterPro" id="IPR005197">
    <property type="entry name" value="Glyco_hydro_71"/>
</dbReference>
<reference evidence="2 3" key="1">
    <citation type="journal article" date="2016" name="Mol. Biol. Evol.">
        <title>Comparative Genomics of Early-Diverging Mushroom-Forming Fungi Provides Insights into the Origins of Lignocellulose Decay Capabilities.</title>
        <authorList>
            <person name="Nagy L.G."/>
            <person name="Riley R."/>
            <person name="Tritt A."/>
            <person name="Adam C."/>
            <person name="Daum C."/>
            <person name="Floudas D."/>
            <person name="Sun H."/>
            <person name="Yadav J.S."/>
            <person name="Pangilinan J."/>
            <person name="Larsson K.H."/>
            <person name="Matsuura K."/>
            <person name="Barry K."/>
            <person name="Labutti K."/>
            <person name="Kuo R."/>
            <person name="Ohm R.A."/>
            <person name="Bhattacharya S.S."/>
            <person name="Shirouzu T."/>
            <person name="Yoshinaga Y."/>
            <person name="Martin F.M."/>
            <person name="Grigoriev I.V."/>
            <person name="Hibbett D.S."/>
        </authorList>
    </citation>
    <scope>NUCLEOTIDE SEQUENCE [LARGE SCALE GENOMIC DNA]</scope>
    <source>
        <strain evidence="2 3">93-53</strain>
    </source>
</reference>
<evidence type="ECO:0000313" key="3">
    <source>
        <dbReference type="Proteomes" id="UP000076871"/>
    </source>
</evidence>
<dbReference type="Pfam" id="PF03659">
    <property type="entry name" value="Glyco_hydro_71"/>
    <property type="match status" value="2"/>
</dbReference>
<sequence>MFSPRFLVVAAFSSTLVRFCGARPQPSTRRSELANSSTSGKYVVAHHIVGNTYDYTTDDWSSDIQLAYDCGLDGFALNVGSDYWESSYVADAYTAAEDLGLNFKLFISFDMTSLAFNTVDDAAALRDYVTSYASNDYQLKINDHILITTFAGSDCTIQYIPGDLNQPIFDSAITSELKEYLEDLTSSDGVITYIAAVSPWLFTHYGVDSYDKNPLLHRDVFTTPDCMKSWVQFIYLADYHLWNARWETIIENRDDVDIVEIPTWNDYGESHYIGPIEGDQPNSQDWVDVMPHEGWLAMLDDYATVFRSGIYPEITEDQLYIWARPHPKLATASDDSVGDPTNYQLMEDVLWAAVFAKASATVELTTSVTTTITVPSGVAKTYMVLATGYGMSGKIIRDDDTVVSVDPGDAYTFEADPEYYNLNAYVAYAKA</sequence>
<dbReference type="CDD" id="cd11577">
    <property type="entry name" value="GH71"/>
    <property type="match status" value="1"/>
</dbReference>
<evidence type="ECO:0000256" key="1">
    <source>
        <dbReference type="SAM" id="SignalP"/>
    </source>
</evidence>
<name>A0A165BM58_9APHY</name>
<dbReference type="GeneID" id="63831764"/>
<dbReference type="InParanoid" id="A0A165BM58"/>
<accession>A0A165BM58</accession>
<dbReference type="RefSeq" id="XP_040759039.1">
    <property type="nucleotide sequence ID" value="XM_040914737.1"/>
</dbReference>